<feature type="binding site" description="in other chain" evidence="10">
    <location>
        <position position="16"/>
    </location>
    <ligand>
        <name>ATP</name>
        <dbReference type="ChEBI" id="CHEBI:30616"/>
        <note>ligand shared between two neighboring subunits</note>
    </ligand>
</feature>
<feature type="binding site" description="in other chain" evidence="10">
    <location>
        <begin position="247"/>
        <end position="248"/>
    </location>
    <ligand>
        <name>ATP</name>
        <dbReference type="ChEBI" id="CHEBI:30616"/>
        <note>ligand shared between two neighboring subunits</note>
    </ligand>
</feature>
<dbReference type="GO" id="GO:0005524">
    <property type="term" value="F:ATP binding"/>
    <property type="evidence" value="ECO:0007669"/>
    <property type="project" value="UniProtKB-UniRule"/>
</dbReference>
<keyword evidence="8 10" id="KW-0460">Magnesium</keyword>
<dbReference type="InterPro" id="IPR022631">
    <property type="entry name" value="ADOMET_SYNTHASE_CS"/>
</dbReference>
<evidence type="ECO:0000256" key="6">
    <source>
        <dbReference type="ARBA" id="ARBA00022741"/>
    </source>
</evidence>
<dbReference type="Proteomes" id="UP000198639">
    <property type="component" value="Unassembled WGS sequence"/>
</dbReference>
<evidence type="ECO:0000256" key="3">
    <source>
        <dbReference type="ARBA" id="ARBA00022563"/>
    </source>
</evidence>
<evidence type="ECO:0000256" key="10">
    <source>
        <dbReference type="HAMAP-Rule" id="MF_00086"/>
    </source>
</evidence>
<dbReference type="GO" id="GO:0006556">
    <property type="term" value="P:S-adenosylmethionine biosynthetic process"/>
    <property type="evidence" value="ECO:0007669"/>
    <property type="project" value="UniProtKB-UniRule"/>
</dbReference>
<dbReference type="EMBL" id="FOLD01000001">
    <property type="protein sequence ID" value="SFB77449.1"/>
    <property type="molecule type" value="Genomic_DNA"/>
</dbReference>
<comment type="subcellular location">
    <subcellularLocation>
        <location evidence="10 11">Cytoplasm</location>
    </subcellularLocation>
</comment>
<keyword evidence="5 10" id="KW-0479">Metal-binding</keyword>
<dbReference type="HAMAP" id="MF_00086">
    <property type="entry name" value="S_AdoMet_synth1"/>
    <property type="match status" value="1"/>
</dbReference>
<dbReference type="EC" id="2.5.1.6" evidence="10"/>
<name>A0A1I1DR12_9BURK</name>
<dbReference type="UniPathway" id="UPA00315">
    <property type="reaction ID" value="UER00080"/>
</dbReference>
<feature type="binding site" evidence="10">
    <location>
        <position position="241"/>
    </location>
    <ligand>
        <name>ATP</name>
        <dbReference type="ChEBI" id="CHEBI:30616"/>
        <note>ligand shared between two neighboring subunits</note>
    </ligand>
</feature>
<evidence type="ECO:0000256" key="5">
    <source>
        <dbReference type="ARBA" id="ARBA00022723"/>
    </source>
</evidence>
<evidence type="ECO:0000256" key="9">
    <source>
        <dbReference type="ARBA" id="ARBA00022958"/>
    </source>
</evidence>
<dbReference type="AlphaFoldDB" id="A0A1I1DR12"/>
<dbReference type="Pfam" id="PF02773">
    <property type="entry name" value="S-AdoMet_synt_C"/>
    <property type="match status" value="1"/>
</dbReference>
<accession>A0A1I1DR12</accession>
<evidence type="ECO:0000259" key="15">
    <source>
        <dbReference type="Pfam" id="PF02773"/>
    </source>
</evidence>
<dbReference type="GO" id="GO:0006730">
    <property type="term" value="P:one-carbon metabolic process"/>
    <property type="evidence" value="ECO:0007669"/>
    <property type="project" value="UniProtKB-KW"/>
</dbReference>
<feature type="binding site" evidence="10">
    <location>
        <position position="18"/>
    </location>
    <ligand>
        <name>Mg(2+)</name>
        <dbReference type="ChEBI" id="CHEBI:18420"/>
    </ligand>
</feature>
<comment type="cofactor">
    <cofactor evidence="10">
        <name>Mg(2+)</name>
        <dbReference type="ChEBI" id="CHEBI:18420"/>
    </cofactor>
    <text evidence="10">Binds 2 divalent ions per subunit.</text>
</comment>
<dbReference type="SUPFAM" id="SSF55973">
    <property type="entry name" value="S-adenosylmethionine synthetase"/>
    <property type="match status" value="3"/>
</dbReference>
<comment type="similarity">
    <text evidence="2 10 12">Belongs to the AdoMet synthase family.</text>
</comment>
<feature type="binding site" description="in other chain" evidence="10">
    <location>
        <begin position="232"/>
        <end position="233"/>
    </location>
    <ligand>
        <name>ATP</name>
        <dbReference type="ChEBI" id="CHEBI:30616"/>
        <note>ligand shared between two neighboring subunits</note>
    </ligand>
</feature>
<organism evidence="16 17">
    <name type="scientific">Massilia yuzhufengensis</name>
    <dbReference type="NCBI Taxonomy" id="1164594"/>
    <lineage>
        <taxon>Bacteria</taxon>
        <taxon>Pseudomonadati</taxon>
        <taxon>Pseudomonadota</taxon>
        <taxon>Betaproteobacteria</taxon>
        <taxon>Burkholderiales</taxon>
        <taxon>Oxalobacteraceae</taxon>
        <taxon>Telluria group</taxon>
        <taxon>Massilia</taxon>
    </lineage>
</organism>
<reference evidence="17" key="1">
    <citation type="submission" date="2016-10" db="EMBL/GenBank/DDBJ databases">
        <authorList>
            <person name="Varghese N."/>
            <person name="Submissions S."/>
        </authorList>
    </citation>
    <scope>NUCLEOTIDE SEQUENCE [LARGE SCALE GENOMIC DNA]</scope>
    <source>
        <strain evidence="17">CGMCC 1.12041</strain>
    </source>
</reference>
<dbReference type="OrthoDB" id="9801686at2"/>
<dbReference type="STRING" id="1164594.SAMN05216204_101352"/>
<keyword evidence="7 10" id="KW-0067">ATP-binding</keyword>
<dbReference type="InterPro" id="IPR022636">
    <property type="entry name" value="S-AdoMet_synthetase_sfam"/>
</dbReference>
<keyword evidence="3 10" id="KW-0554">One-carbon metabolism</keyword>
<feature type="domain" description="S-adenosylmethionine synthetase C-terminal" evidence="15">
    <location>
        <begin position="235"/>
        <end position="374"/>
    </location>
</feature>
<feature type="binding site" description="in other chain" evidence="10">
    <location>
        <begin position="167"/>
        <end position="169"/>
    </location>
    <ligand>
        <name>ATP</name>
        <dbReference type="ChEBI" id="CHEBI:30616"/>
        <note>ligand shared between two neighboring subunits</note>
    </ligand>
</feature>
<comment type="pathway">
    <text evidence="1 10">Amino-acid biosynthesis; S-adenosyl-L-methionine biosynthesis; S-adenosyl-L-methionine from L-methionine: step 1/1.</text>
</comment>
<feature type="binding site" description="in other chain" evidence="10">
    <location>
        <position position="100"/>
    </location>
    <ligand>
        <name>L-methionine</name>
        <dbReference type="ChEBI" id="CHEBI:57844"/>
        <note>ligand shared between two neighboring subunits</note>
    </ligand>
</feature>
<evidence type="ECO:0000313" key="16">
    <source>
        <dbReference type="EMBL" id="SFB77449.1"/>
    </source>
</evidence>
<dbReference type="Pfam" id="PF02772">
    <property type="entry name" value="S-AdoMet_synt_M"/>
    <property type="match status" value="1"/>
</dbReference>
<feature type="binding site" evidence="10">
    <location>
        <position position="264"/>
    </location>
    <ligand>
        <name>ATP</name>
        <dbReference type="ChEBI" id="CHEBI:30616"/>
        <note>ligand shared between two neighboring subunits</note>
    </ligand>
</feature>
<feature type="domain" description="S-adenosylmethionine synthetase central" evidence="14">
    <location>
        <begin position="117"/>
        <end position="233"/>
    </location>
</feature>
<dbReference type="NCBIfam" id="TIGR01034">
    <property type="entry name" value="metK"/>
    <property type="match status" value="1"/>
</dbReference>
<evidence type="ECO:0000256" key="8">
    <source>
        <dbReference type="ARBA" id="ARBA00022842"/>
    </source>
</evidence>
<dbReference type="CDD" id="cd18079">
    <property type="entry name" value="S-AdoMet_synt"/>
    <property type="match status" value="1"/>
</dbReference>
<feature type="binding site" evidence="10">
    <location>
        <position position="241"/>
    </location>
    <ligand>
        <name>L-methionine</name>
        <dbReference type="ChEBI" id="CHEBI:57844"/>
        <note>ligand shared between two neighboring subunits</note>
    </ligand>
</feature>
<comment type="cofactor">
    <cofactor evidence="10">
        <name>K(+)</name>
        <dbReference type="ChEBI" id="CHEBI:29103"/>
    </cofactor>
    <text evidence="10">Binds 1 potassium ion per subunit.</text>
</comment>
<dbReference type="GO" id="GO:0000287">
    <property type="term" value="F:magnesium ion binding"/>
    <property type="evidence" value="ECO:0007669"/>
    <property type="project" value="UniProtKB-UniRule"/>
</dbReference>
<keyword evidence="10" id="KW-0963">Cytoplasm</keyword>
<comment type="catalytic activity">
    <reaction evidence="10">
        <text>L-methionine + ATP + H2O = S-adenosyl-L-methionine + phosphate + diphosphate</text>
        <dbReference type="Rhea" id="RHEA:21080"/>
        <dbReference type="ChEBI" id="CHEBI:15377"/>
        <dbReference type="ChEBI" id="CHEBI:30616"/>
        <dbReference type="ChEBI" id="CHEBI:33019"/>
        <dbReference type="ChEBI" id="CHEBI:43474"/>
        <dbReference type="ChEBI" id="CHEBI:57844"/>
        <dbReference type="ChEBI" id="CHEBI:59789"/>
        <dbReference type="EC" id="2.5.1.6"/>
    </reaction>
</comment>
<dbReference type="PROSITE" id="PS00376">
    <property type="entry name" value="ADOMET_SYNTHASE_1"/>
    <property type="match status" value="1"/>
</dbReference>
<dbReference type="PIRSF" id="PIRSF000497">
    <property type="entry name" value="MAT"/>
    <property type="match status" value="1"/>
</dbReference>
<dbReference type="InterPro" id="IPR022629">
    <property type="entry name" value="S-AdoMet_synt_central"/>
</dbReference>
<comment type="subunit">
    <text evidence="10">Homotetramer; dimer of dimers.</text>
</comment>
<dbReference type="InterPro" id="IPR002133">
    <property type="entry name" value="S-AdoMet_synthetase"/>
</dbReference>
<evidence type="ECO:0000256" key="12">
    <source>
        <dbReference type="RuleBase" id="RU004462"/>
    </source>
</evidence>
<dbReference type="RefSeq" id="WP_091870270.1">
    <property type="nucleotide sequence ID" value="NZ_FOLD01000001.1"/>
</dbReference>
<sequence length="388" mass="42205">MSNDYLFTSESVSEGHPDKVADQISDAILDAILEQDPRARVAAETLCNTGLVVLAGEITTHANVDYIQVARNTIKRIGYDNTDFGIDYKGCAVMVCYDKQSPDIAQGVDEGAGIDLDQGAGDQGLMFGYACDETPELMPAAIYYAHRLVERQSQLRKDGRLPWLRPDAKSQVTLRYANGRPVAVDTVVLSTQHHPDVSHSQIEEAVIEEIIKPTLPREWLEGTKFLVNPTGRFVIGGPQGDCGLTGRKIIVDTYGGAAPHGGGAFSGKDPTKVDRSAAYAARYVAKNVVAAGLARQCQVQVSYAIGVARPINITVYTEGTGVIPDDKIAQLVMEHFDLRPKGIVQMLDLLRPIYAKTAAYGHFGREEPEFTWERTDKAALLRAEAGLS</sequence>
<evidence type="ECO:0000256" key="2">
    <source>
        <dbReference type="ARBA" id="ARBA00009685"/>
    </source>
</evidence>
<keyword evidence="9 10" id="KW-0630">Potassium</keyword>
<evidence type="ECO:0000256" key="4">
    <source>
        <dbReference type="ARBA" id="ARBA00022679"/>
    </source>
</evidence>
<dbReference type="GO" id="GO:0005737">
    <property type="term" value="C:cytoplasm"/>
    <property type="evidence" value="ECO:0007669"/>
    <property type="project" value="UniProtKB-SubCell"/>
</dbReference>
<feature type="binding site" evidence="10">
    <location>
        <position position="268"/>
    </location>
    <ligand>
        <name>ATP</name>
        <dbReference type="ChEBI" id="CHEBI:30616"/>
        <note>ligand shared between two neighboring subunits</note>
    </ligand>
</feature>
<dbReference type="InterPro" id="IPR022630">
    <property type="entry name" value="S-AdoMet_synt_C"/>
</dbReference>
<evidence type="ECO:0000256" key="11">
    <source>
        <dbReference type="RuleBase" id="RU000542"/>
    </source>
</evidence>
<feature type="region of interest" description="Flexible loop" evidence="10">
    <location>
        <begin position="100"/>
        <end position="110"/>
    </location>
</feature>
<evidence type="ECO:0000259" key="13">
    <source>
        <dbReference type="Pfam" id="PF00438"/>
    </source>
</evidence>
<evidence type="ECO:0000259" key="14">
    <source>
        <dbReference type="Pfam" id="PF02772"/>
    </source>
</evidence>
<proteinExistence type="inferred from homology"/>
<dbReference type="PROSITE" id="PS00377">
    <property type="entry name" value="ADOMET_SYNTHASE_2"/>
    <property type="match status" value="1"/>
</dbReference>
<feature type="binding site" description="in other chain" evidence="10">
    <location>
        <position position="272"/>
    </location>
    <ligand>
        <name>L-methionine</name>
        <dbReference type="ChEBI" id="CHEBI:57844"/>
        <note>ligand shared between two neighboring subunits</note>
    </ligand>
</feature>
<protein>
    <recommendedName>
        <fullName evidence="10">S-adenosylmethionine synthase</fullName>
        <shortName evidence="10">AdoMet synthase</shortName>
        <ecNumber evidence="10">2.5.1.6</ecNumber>
    </recommendedName>
    <alternativeName>
        <fullName evidence="10">MAT</fullName>
    </alternativeName>
    <alternativeName>
        <fullName evidence="10">Methionine adenosyltransferase</fullName>
    </alternativeName>
</protein>
<keyword evidence="6 10" id="KW-0547">Nucleotide-binding</keyword>
<feature type="binding site" evidence="10">
    <location>
        <position position="44"/>
    </location>
    <ligand>
        <name>K(+)</name>
        <dbReference type="ChEBI" id="CHEBI:29103"/>
    </ligand>
</feature>
<dbReference type="PANTHER" id="PTHR11964">
    <property type="entry name" value="S-ADENOSYLMETHIONINE SYNTHETASE"/>
    <property type="match status" value="1"/>
</dbReference>
<keyword evidence="17" id="KW-1185">Reference proteome</keyword>
<evidence type="ECO:0000256" key="7">
    <source>
        <dbReference type="ARBA" id="ARBA00022840"/>
    </source>
</evidence>
<evidence type="ECO:0000256" key="1">
    <source>
        <dbReference type="ARBA" id="ARBA00005224"/>
    </source>
</evidence>
<dbReference type="FunFam" id="3.30.300.10:FF:000003">
    <property type="entry name" value="S-adenosylmethionine synthase"/>
    <property type="match status" value="1"/>
</dbReference>
<evidence type="ECO:0000313" key="17">
    <source>
        <dbReference type="Proteomes" id="UP000198639"/>
    </source>
</evidence>
<keyword evidence="4 10" id="KW-0808">Transferase</keyword>
<dbReference type="GO" id="GO:0004478">
    <property type="term" value="F:methionine adenosyltransferase activity"/>
    <property type="evidence" value="ECO:0007669"/>
    <property type="project" value="UniProtKB-UniRule"/>
</dbReference>
<dbReference type="InterPro" id="IPR022628">
    <property type="entry name" value="S-AdoMet_synt_N"/>
</dbReference>
<dbReference type="FunFam" id="3.30.300.10:FF:000004">
    <property type="entry name" value="S-adenosylmethionine synthase"/>
    <property type="match status" value="1"/>
</dbReference>
<comment type="function">
    <text evidence="10">Catalyzes the formation of S-adenosylmethionine (AdoMet) from methionine and ATP. The overall synthetic reaction is composed of two sequential steps, AdoMet formation and the subsequent tripolyphosphate hydrolysis which occurs prior to release of AdoMet from the enzyme.</text>
</comment>
<dbReference type="Pfam" id="PF00438">
    <property type="entry name" value="S-AdoMet_synt_N"/>
    <property type="match status" value="1"/>
</dbReference>
<feature type="binding site" description="in other chain" evidence="10">
    <location>
        <position position="57"/>
    </location>
    <ligand>
        <name>L-methionine</name>
        <dbReference type="ChEBI" id="CHEBI:57844"/>
        <note>ligand shared between two neighboring subunits</note>
    </ligand>
</feature>
<dbReference type="Gene3D" id="3.30.300.10">
    <property type="match status" value="3"/>
</dbReference>
<gene>
    <name evidence="10" type="primary">metK</name>
    <name evidence="16" type="ORF">SAMN05216204_101352</name>
</gene>
<feature type="domain" description="S-adenosylmethionine synthetase N-terminal" evidence="13">
    <location>
        <begin position="5"/>
        <end position="102"/>
    </location>
</feature>